<evidence type="ECO:0000313" key="6">
    <source>
        <dbReference type="Proteomes" id="UP001499959"/>
    </source>
</evidence>
<evidence type="ECO:0000256" key="2">
    <source>
        <dbReference type="ARBA" id="ARBA00019012"/>
    </source>
</evidence>
<proteinExistence type="inferred from homology"/>
<name>A0ABP9ASL5_9GAMM</name>
<reference evidence="6" key="1">
    <citation type="journal article" date="2019" name="Int. J. Syst. Evol. Microbiol.">
        <title>The Global Catalogue of Microorganisms (GCM) 10K type strain sequencing project: providing services to taxonomists for standard genome sequencing and annotation.</title>
        <authorList>
            <consortium name="The Broad Institute Genomics Platform"/>
            <consortium name="The Broad Institute Genome Sequencing Center for Infectious Disease"/>
            <person name="Wu L."/>
            <person name="Ma J."/>
        </authorList>
    </citation>
    <scope>NUCLEOTIDE SEQUENCE [LARGE SCALE GENOMIC DNA]</scope>
    <source>
        <strain evidence="6">JCM 18204</strain>
    </source>
</reference>
<feature type="domain" description="Gcp-like" evidence="4">
    <location>
        <begin position="39"/>
        <end position="146"/>
    </location>
</feature>
<organism evidence="5 6">
    <name type="scientific">Lysobacter hankyongensis</name>
    <dbReference type="NCBI Taxonomy" id="1176535"/>
    <lineage>
        <taxon>Bacteria</taxon>
        <taxon>Pseudomonadati</taxon>
        <taxon>Pseudomonadota</taxon>
        <taxon>Gammaproteobacteria</taxon>
        <taxon>Lysobacterales</taxon>
        <taxon>Lysobacteraceae</taxon>
        <taxon>Lysobacter</taxon>
    </lineage>
</organism>
<keyword evidence="6" id="KW-1185">Reference proteome</keyword>
<dbReference type="NCBIfam" id="TIGR03725">
    <property type="entry name" value="T6A_YeaZ"/>
    <property type="match status" value="1"/>
</dbReference>
<dbReference type="InterPro" id="IPR043129">
    <property type="entry name" value="ATPase_NBD"/>
</dbReference>
<sequence length="266" mass="27716">MSGRGPTYNSRMKLLAFELSTEACSVALWVDGDVRGRHEIAPRRHAELALPWAEALLAEAGIAKSQLDAVAVGRGPGAFTGVRLGVAIAQGIALALDRPAVPVSTLAALALRAVPLGAGLVDARGDDAGDRVFAAIDARMREVYVAAFAFERGIDGGLHPRPLDDARVQPPDAAMPPGEVTGWYGVGTALAAEGGALRTRLAPRLRAVDADALPHATDVAALAHAAFLRGEAVAPEQLEPAYLRNQVALTLVEQQALRARRDAGAP</sequence>
<gene>
    <name evidence="5" type="primary">tsaB</name>
    <name evidence="5" type="ORF">GCM10023307_06570</name>
</gene>
<comment type="similarity">
    <text evidence="1">Belongs to the KAE1 / TsaD family. TsaB subfamily.</text>
</comment>
<dbReference type="InterPro" id="IPR022496">
    <property type="entry name" value="T6A_TsaB"/>
</dbReference>
<dbReference type="PANTHER" id="PTHR11735">
    <property type="entry name" value="TRNA N6-ADENOSINE THREONYLCARBAMOYLTRANSFERASE"/>
    <property type="match status" value="1"/>
</dbReference>
<evidence type="ECO:0000259" key="4">
    <source>
        <dbReference type="Pfam" id="PF00814"/>
    </source>
</evidence>
<dbReference type="Proteomes" id="UP001499959">
    <property type="component" value="Unassembled WGS sequence"/>
</dbReference>
<evidence type="ECO:0000313" key="5">
    <source>
        <dbReference type="EMBL" id="GAA4784530.1"/>
    </source>
</evidence>
<evidence type="ECO:0000256" key="3">
    <source>
        <dbReference type="ARBA" id="ARBA00032446"/>
    </source>
</evidence>
<comment type="caution">
    <text evidence="5">The sequence shown here is derived from an EMBL/GenBank/DDBJ whole genome shotgun (WGS) entry which is preliminary data.</text>
</comment>
<dbReference type="Pfam" id="PF00814">
    <property type="entry name" value="TsaD"/>
    <property type="match status" value="1"/>
</dbReference>
<dbReference type="CDD" id="cd24032">
    <property type="entry name" value="ASKHA_NBD_TsaB"/>
    <property type="match status" value="1"/>
</dbReference>
<dbReference type="SUPFAM" id="SSF53067">
    <property type="entry name" value="Actin-like ATPase domain"/>
    <property type="match status" value="2"/>
</dbReference>
<accession>A0ABP9ASL5</accession>
<protein>
    <recommendedName>
        <fullName evidence="2">tRNA threonylcarbamoyladenosine biosynthesis protein TsaB</fullName>
    </recommendedName>
    <alternativeName>
        <fullName evidence="3">t(6)A37 threonylcarbamoyladenosine biosynthesis protein TsaB</fullName>
    </alternativeName>
</protein>
<evidence type="ECO:0000256" key="1">
    <source>
        <dbReference type="ARBA" id="ARBA00010493"/>
    </source>
</evidence>
<dbReference type="PANTHER" id="PTHR11735:SF11">
    <property type="entry name" value="TRNA THREONYLCARBAMOYLADENOSINE BIOSYNTHESIS PROTEIN TSAB"/>
    <property type="match status" value="1"/>
</dbReference>
<dbReference type="InterPro" id="IPR000905">
    <property type="entry name" value="Gcp-like_dom"/>
</dbReference>
<dbReference type="EMBL" id="BAABJE010000001">
    <property type="protein sequence ID" value="GAA4784530.1"/>
    <property type="molecule type" value="Genomic_DNA"/>
</dbReference>
<dbReference type="Gene3D" id="3.30.420.40">
    <property type="match status" value="2"/>
</dbReference>